<dbReference type="OMA" id="FCWYELI"/>
<evidence type="ECO:0000313" key="1">
    <source>
        <dbReference type="Araport" id="AT2G07667"/>
    </source>
</evidence>
<protein>
    <submittedName>
        <fullName evidence="2">Uncharacterized protein</fullName>
    </submittedName>
</protein>
<dbReference type="EMBL" id="CACSHJ010000097">
    <property type="protein sequence ID" value="CAA0413827.1"/>
    <property type="molecule type" value="Genomic_DNA"/>
</dbReference>
<sequence>MIGRAGLLYGRMRLNQAQSDETSRLDSNNRSGQFGGALFDSVSKKKGQPSDISFDFTLGQSTMPKIKLSLKGYRFIYCVRVVPSPSSLAKAQSDRLNIGLIRRSLKLCCARDIRLELGQISSQTSRAVEGQHFSFVRSSVSSSPLGRVAKAPIFLCCLRCATEPFPGIYLLPVYSTALPSSLFCWYELIGPLKRKDLFSKDVDLWLGVVYSTVLSLCC</sequence>
<dbReference type="GeneID" id="7922538"/>
<reference evidence="2 3" key="1">
    <citation type="submission" date="2019-12" db="EMBL/GenBank/DDBJ databases">
        <authorList>
            <person name="Jiao W.-B."/>
            <person name="Schneeberger K."/>
        </authorList>
    </citation>
    <scope>NUCLEOTIDE SEQUENCE [LARGE SCALE GENOMIC DNA]</scope>
    <source>
        <strain evidence="3">cv. C24</strain>
    </source>
</reference>
<dbReference type="Araport" id="AT2G07667"/>
<dbReference type="RefSeq" id="NP_001154504.1">
    <property type="nucleotide sequence ID" value="NM_001161032.1"/>
</dbReference>
<organism evidence="2 3">
    <name type="scientific">Arabidopsis thaliana</name>
    <name type="common">Mouse-ear cress</name>
    <dbReference type="NCBI Taxonomy" id="3702"/>
    <lineage>
        <taxon>Eukaryota</taxon>
        <taxon>Viridiplantae</taxon>
        <taxon>Streptophyta</taxon>
        <taxon>Embryophyta</taxon>
        <taxon>Tracheophyta</taxon>
        <taxon>Spermatophyta</taxon>
        <taxon>Magnoliopsida</taxon>
        <taxon>eudicotyledons</taxon>
        <taxon>Gunneridae</taxon>
        <taxon>Pentapetalae</taxon>
        <taxon>rosids</taxon>
        <taxon>malvids</taxon>
        <taxon>Brassicales</taxon>
        <taxon>Brassicaceae</taxon>
        <taxon>Camelineae</taxon>
        <taxon>Arabidopsis</taxon>
    </lineage>
</organism>
<name>A0A5S9YI66_ARATH</name>
<dbReference type="SMR" id="A0A5S9YI66"/>
<gene>
    <name evidence="1" type="ordered locus">At2g07667</name>
    <name evidence="2" type="ORF">C24_LOCUS26936</name>
</gene>
<dbReference type="KEGG" id="ath:AT2G07667"/>
<evidence type="ECO:0000313" key="2">
    <source>
        <dbReference type="EMBL" id="CAA0413827.1"/>
    </source>
</evidence>
<dbReference type="AlphaFoldDB" id="A0A5S9YI66"/>
<proteinExistence type="predicted"/>
<dbReference type="Proteomes" id="UP000434276">
    <property type="component" value="Unassembled WGS sequence"/>
</dbReference>
<evidence type="ECO:0000313" key="3">
    <source>
        <dbReference type="Proteomes" id="UP000434276"/>
    </source>
</evidence>
<dbReference type="ExpressionAtlas" id="A0A5S9YI66">
    <property type="expression patterns" value="baseline and differential"/>
</dbReference>
<accession>A0A5S9YI66</accession>